<dbReference type="GeneID" id="24260120"/>
<dbReference type="OrthoDB" id="9779183at2"/>
<feature type="transmembrane region" description="Helical" evidence="1">
    <location>
        <begin position="34"/>
        <end position="50"/>
    </location>
</feature>
<feature type="transmembrane region" description="Helical" evidence="1">
    <location>
        <begin position="152"/>
        <end position="175"/>
    </location>
</feature>
<dbReference type="HOGENOM" id="CLU_076881_0_0_5"/>
<dbReference type="EMBL" id="HG938354">
    <property type="protein sequence ID" value="CDN52176.1"/>
    <property type="molecule type" value="Genomic_DNA"/>
</dbReference>
<gene>
    <name evidence="2" type="ORF">RG540_PA15000</name>
</gene>
<accession>A0A068T2B8</accession>
<proteinExistence type="predicted"/>
<dbReference type="Proteomes" id="UP000028181">
    <property type="component" value="Plasmid pHAMBI540a"/>
</dbReference>
<dbReference type="RefSeq" id="WP_046601993.1">
    <property type="nucleotide sequence ID" value="NZ_HG938354.1"/>
</dbReference>
<dbReference type="PATRIC" id="fig|1028800.3.peg.6153"/>
<evidence type="ECO:0008006" key="4">
    <source>
        <dbReference type="Google" id="ProtNLM"/>
    </source>
</evidence>
<organism evidence="2 3">
    <name type="scientific">Neorhizobium galegae bv. orientalis str. HAMBI 540</name>
    <dbReference type="NCBI Taxonomy" id="1028800"/>
    <lineage>
        <taxon>Bacteria</taxon>
        <taxon>Pseudomonadati</taxon>
        <taxon>Pseudomonadota</taxon>
        <taxon>Alphaproteobacteria</taxon>
        <taxon>Hyphomicrobiales</taxon>
        <taxon>Rhizobiaceae</taxon>
        <taxon>Rhizobium/Agrobacterium group</taxon>
        <taxon>Neorhizobium</taxon>
    </lineage>
</organism>
<keyword evidence="3" id="KW-1185">Reference proteome</keyword>
<dbReference type="AlphaFoldDB" id="A0A068T2B8"/>
<dbReference type="eggNOG" id="ENOG502ZTJV">
    <property type="taxonomic scope" value="Bacteria"/>
</dbReference>
<feature type="transmembrane region" description="Helical" evidence="1">
    <location>
        <begin position="9"/>
        <end position="28"/>
    </location>
</feature>
<feature type="transmembrane region" description="Helical" evidence="1">
    <location>
        <begin position="71"/>
        <end position="91"/>
    </location>
</feature>
<protein>
    <recommendedName>
        <fullName evidence="4">DUF4405 domain-containing protein</fullName>
    </recommendedName>
</protein>
<feature type="transmembrane region" description="Helical" evidence="1">
    <location>
        <begin position="111"/>
        <end position="131"/>
    </location>
</feature>
<name>A0A068T2B8_NEOGA</name>
<feature type="transmembrane region" description="Helical" evidence="1">
    <location>
        <begin position="195"/>
        <end position="215"/>
    </location>
</feature>
<evidence type="ECO:0000256" key="1">
    <source>
        <dbReference type="SAM" id="Phobius"/>
    </source>
</evidence>
<reference evidence="3" key="1">
    <citation type="journal article" date="2014" name="BMC Genomics">
        <title>Genome sequencing of two Neorhizobium galegae strains reveals a noeT gene responsible for the unusual acetylation of the nodulation factors.</title>
        <authorList>
            <person name="Osterman J."/>
            <person name="Marsh J."/>
            <person name="Laine P.K."/>
            <person name="Zeng Z."/>
            <person name="Alatalo E."/>
            <person name="Sullivan J.T."/>
            <person name="Young J.P."/>
            <person name="Thomas-Oates J."/>
            <person name="Paulin L."/>
            <person name="Lindstrom K."/>
        </authorList>
    </citation>
    <scope>NUCLEOTIDE SEQUENCE [LARGE SCALE GENOMIC DNA]</scope>
    <source>
        <strain evidence="3">HAMBI 540</strain>
    </source>
</reference>
<dbReference type="KEGG" id="ngg:RG540_PA15000"/>
<keyword evidence="2" id="KW-0614">Plasmid</keyword>
<keyword evidence="1" id="KW-0472">Membrane</keyword>
<evidence type="ECO:0000313" key="2">
    <source>
        <dbReference type="EMBL" id="CDN52176.1"/>
    </source>
</evidence>
<sequence>MLRLVTDRLVLPASMAALLMLALAYWWLDNGPHEIFGTAMFGLFGWHLTMNRRWFLKLRSGRYDVRRWMVVLIHAWLGITMAVLVVTSVLISRSVLSFAKFTNNVSVIELHWFSAYWVAIIVAIHAGTHWARVMTVAGTVFRVSPSRIGTASLRLIAVLLLCFGAWSFAALGVSTKLMFGYSLEFWDFTGSVVPFFAHWTGVMAGVVVISHYAMLCLRAVNKTRIPATKGET</sequence>
<geneLocation type="plasmid" evidence="3">
    <name>II</name>
</geneLocation>
<keyword evidence="1" id="KW-0812">Transmembrane</keyword>
<evidence type="ECO:0000313" key="3">
    <source>
        <dbReference type="Proteomes" id="UP000028181"/>
    </source>
</evidence>
<keyword evidence="1" id="KW-1133">Transmembrane helix</keyword>